<name>A0ABS8UT20_DATST</name>
<organism evidence="2 3">
    <name type="scientific">Datura stramonium</name>
    <name type="common">Jimsonweed</name>
    <name type="synonym">Common thornapple</name>
    <dbReference type="NCBI Taxonomy" id="4076"/>
    <lineage>
        <taxon>Eukaryota</taxon>
        <taxon>Viridiplantae</taxon>
        <taxon>Streptophyta</taxon>
        <taxon>Embryophyta</taxon>
        <taxon>Tracheophyta</taxon>
        <taxon>Spermatophyta</taxon>
        <taxon>Magnoliopsida</taxon>
        <taxon>eudicotyledons</taxon>
        <taxon>Gunneridae</taxon>
        <taxon>Pentapetalae</taxon>
        <taxon>asterids</taxon>
        <taxon>lamiids</taxon>
        <taxon>Solanales</taxon>
        <taxon>Solanaceae</taxon>
        <taxon>Solanoideae</taxon>
        <taxon>Datureae</taxon>
        <taxon>Datura</taxon>
    </lineage>
</organism>
<comment type="caution">
    <text evidence="2">The sequence shown here is derived from an EMBL/GenBank/DDBJ whole genome shotgun (WGS) entry which is preliminary data.</text>
</comment>
<reference evidence="2 3" key="1">
    <citation type="journal article" date="2021" name="BMC Genomics">
        <title>Datura genome reveals duplications of psychoactive alkaloid biosynthetic genes and high mutation rate following tissue culture.</title>
        <authorList>
            <person name="Rajewski A."/>
            <person name="Carter-House D."/>
            <person name="Stajich J."/>
            <person name="Litt A."/>
        </authorList>
    </citation>
    <scope>NUCLEOTIDE SEQUENCE [LARGE SCALE GENOMIC DNA]</scope>
    <source>
        <strain evidence="2">AR-01</strain>
    </source>
</reference>
<evidence type="ECO:0000313" key="2">
    <source>
        <dbReference type="EMBL" id="MCD9637961.1"/>
    </source>
</evidence>
<feature type="region of interest" description="Disordered" evidence="1">
    <location>
        <begin position="30"/>
        <end position="54"/>
    </location>
</feature>
<dbReference type="EMBL" id="JACEIK010002589">
    <property type="protein sequence ID" value="MCD9637961.1"/>
    <property type="molecule type" value="Genomic_DNA"/>
</dbReference>
<evidence type="ECO:0000313" key="3">
    <source>
        <dbReference type="Proteomes" id="UP000823775"/>
    </source>
</evidence>
<gene>
    <name evidence="2" type="ORF">HAX54_021520</name>
</gene>
<protein>
    <submittedName>
        <fullName evidence="2">Uncharacterized protein</fullName>
    </submittedName>
</protein>
<proteinExistence type="predicted"/>
<sequence>MSLQQQDGENPLPLRAFDVITNYVNKMDSGQPLSHDFDEQRPSATSSNTARTEYHGSLVGERKDILLAREAALLIYLLNFGHFCCSGLAKSSANGDGSTSS</sequence>
<keyword evidence="3" id="KW-1185">Reference proteome</keyword>
<evidence type="ECO:0000256" key="1">
    <source>
        <dbReference type="SAM" id="MobiDB-lite"/>
    </source>
</evidence>
<feature type="compositionally biased region" description="Polar residues" evidence="1">
    <location>
        <begin position="42"/>
        <end position="51"/>
    </location>
</feature>
<accession>A0ABS8UT20</accession>
<dbReference type="Proteomes" id="UP000823775">
    <property type="component" value="Unassembled WGS sequence"/>
</dbReference>